<keyword evidence="2" id="KW-1185">Reference proteome</keyword>
<dbReference type="Pfam" id="PF07309">
    <property type="entry name" value="FlaF"/>
    <property type="match status" value="1"/>
</dbReference>
<dbReference type="Proteomes" id="UP000663629">
    <property type="component" value="Chromosome 1"/>
</dbReference>
<name>A0ABX7JD14_9RHOB</name>
<keyword evidence="1" id="KW-0282">Flagellum</keyword>
<reference evidence="1 2" key="1">
    <citation type="submission" date="2021-02" db="EMBL/GenBank/DDBJ databases">
        <title>Paracoccus methylovroum sp.nov., a new methanol and methylamine utilizing methylotrophic denitrifer.</title>
        <authorList>
            <person name="Timsy T."/>
            <person name="Behrendt U."/>
            <person name="Ulrich A."/>
            <person name="Spanner T."/>
            <person name="Foesel B.U."/>
            <person name="Horn M.A."/>
            <person name="Kolb S."/>
        </authorList>
    </citation>
    <scope>NUCLEOTIDE SEQUENCE [LARGE SCALE GENOMIC DNA]</scope>
    <source>
        <strain evidence="1 2">H4-D09</strain>
    </source>
</reference>
<evidence type="ECO:0000313" key="1">
    <source>
        <dbReference type="EMBL" id="QRZ12130.1"/>
    </source>
</evidence>
<protein>
    <submittedName>
        <fullName evidence="1">Flagellar biosynthesis regulator FlaF</fullName>
    </submittedName>
</protein>
<evidence type="ECO:0000313" key="2">
    <source>
        <dbReference type="Proteomes" id="UP000663629"/>
    </source>
</evidence>
<organism evidence="1 2">
    <name type="scientific">Paracoccus methylovorus</name>
    <dbReference type="NCBI Taxonomy" id="2812658"/>
    <lineage>
        <taxon>Bacteria</taxon>
        <taxon>Pseudomonadati</taxon>
        <taxon>Pseudomonadota</taxon>
        <taxon>Alphaproteobacteria</taxon>
        <taxon>Rhodobacterales</taxon>
        <taxon>Paracoccaceae</taxon>
        <taxon>Paracoccus</taxon>
    </lineage>
</organism>
<gene>
    <name evidence="1" type="ORF">JWJ88_05615</name>
</gene>
<keyword evidence="1" id="KW-0966">Cell projection</keyword>
<dbReference type="InterPro" id="IPR010845">
    <property type="entry name" value="FlaF"/>
</dbReference>
<proteinExistence type="predicted"/>
<keyword evidence="1" id="KW-0969">Cilium</keyword>
<dbReference type="EMBL" id="CP070368">
    <property type="protein sequence ID" value="QRZ12130.1"/>
    <property type="molecule type" value="Genomic_DNA"/>
</dbReference>
<dbReference type="RefSeq" id="WP_205293154.1">
    <property type="nucleotide sequence ID" value="NZ_CP070368.1"/>
</dbReference>
<accession>A0ABX7JD14</accession>
<sequence length="121" mass="13231">MKLASTKETISGYGSQYIRTSRDNEYFVFSKITKELTAAIGDSGRFAMIEAVNANSQLWTIIITDLTHSENNLPADVKAGLLSLAFFSLKLGRKILSDKVSADPLVEINISIMKGLRGDMG</sequence>